<dbReference type="AlphaFoldDB" id="A0A813C4C2"/>
<evidence type="ECO:0000313" key="2">
    <source>
        <dbReference type="EMBL" id="CAE7939271.1"/>
    </source>
</evidence>
<dbReference type="OrthoDB" id="470789at2759"/>
<evidence type="ECO:0000313" key="3">
    <source>
        <dbReference type="Proteomes" id="UP000601435"/>
    </source>
</evidence>
<feature type="compositionally biased region" description="Basic and acidic residues" evidence="1">
    <location>
        <begin position="365"/>
        <end position="375"/>
    </location>
</feature>
<feature type="region of interest" description="Disordered" evidence="1">
    <location>
        <begin position="328"/>
        <end position="399"/>
    </location>
</feature>
<dbReference type="Proteomes" id="UP000601435">
    <property type="component" value="Unassembled WGS sequence"/>
</dbReference>
<evidence type="ECO:0000256" key="1">
    <source>
        <dbReference type="SAM" id="MobiDB-lite"/>
    </source>
</evidence>
<accession>A0A813C4C2</accession>
<organism evidence="2 3">
    <name type="scientific">Symbiodinium necroappetens</name>
    <dbReference type="NCBI Taxonomy" id="1628268"/>
    <lineage>
        <taxon>Eukaryota</taxon>
        <taxon>Sar</taxon>
        <taxon>Alveolata</taxon>
        <taxon>Dinophyceae</taxon>
        <taxon>Suessiales</taxon>
        <taxon>Symbiodiniaceae</taxon>
        <taxon>Symbiodinium</taxon>
    </lineage>
</organism>
<feature type="region of interest" description="Disordered" evidence="1">
    <location>
        <begin position="1"/>
        <end position="80"/>
    </location>
</feature>
<comment type="caution">
    <text evidence="2">The sequence shown here is derived from an EMBL/GenBank/DDBJ whole genome shotgun (WGS) entry which is preliminary data.</text>
</comment>
<dbReference type="EMBL" id="CAJNJA010088330">
    <property type="protein sequence ID" value="CAE7939271.1"/>
    <property type="molecule type" value="Genomic_DNA"/>
</dbReference>
<reference evidence="2" key="1">
    <citation type="submission" date="2021-02" db="EMBL/GenBank/DDBJ databases">
        <authorList>
            <person name="Dougan E. K."/>
            <person name="Rhodes N."/>
            <person name="Thang M."/>
            <person name="Chan C."/>
        </authorList>
    </citation>
    <scope>NUCLEOTIDE SEQUENCE</scope>
</reference>
<proteinExistence type="predicted"/>
<name>A0A813C4C2_9DINO</name>
<protein>
    <submittedName>
        <fullName evidence="2">Uncharacterized protein</fullName>
    </submittedName>
</protein>
<feature type="non-terminal residue" evidence="2">
    <location>
        <position position="1"/>
    </location>
</feature>
<feature type="compositionally biased region" description="Basic and acidic residues" evidence="1">
    <location>
        <begin position="44"/>
        <end position="79"/>
    </location>
</feature>
<gene>
    <name evidence="2" type="ORF">SNEC2469_LOCUS33454</name>
</gene>
<sequence length="625" mass="68305">EDELSGGSPSDISEMLAQLESDSDHDAATVQQPPEKKAKKDKKDKKDRNKKDKDQEELPVKLPKAKDKKPQTSGGDKKPQLSFKLVDQHGNEVVGPSFSQVQLLKLQGLITHHCETLVCDLCEERAVILSFAKLSLVCEQQSQQIAGQGQASAAQAMTMTIRPAGPLWASWKICTVDDFKVRKREPQFADEFGKARNYHLNPDMIRSFREEELDKVKRTGTRVETYFIFFSMSEFEQTFGLKATEHEELSHLITTEEDEFGNEITGVVLRDPEMCSWRLETLFDRSKAEELKRLKSVNLAGSGKKSISDMGSVEDILGGLLDSDAITIESDNPNQTPGLALPGTLSGQATADEEAGKNGSKKRKDLKDKDKDKQSSKPPRKSRKDDDTKSATSKPRGQDAIDRLMEEHKANLNVAKVLNGTVSKQQLYFISKFIQTLEKKGNTVEAADLEREHLVCTAALMLTPGELAQIPLEQVKDSQGIFDVVHPMLKDCNHTSMSDKLKIFEKAFLGKILPLVREGKEGQEKLALASQCGARCLEVLSKSAAGFPVADGYASAQTSVRQALTSVIGLVAISSNGSFVMAGSTGSGGSTSTSSGTQILSSNAVKSLSDEKSTTSVLYSPLVCS</sequence>
<keyword evidence="3" id="KW-1185">Reference proteome</keyword>